<evidence type="ECO:0000313" key="3">
    <source>
        <dbReference type="Proteomes" id="UP001341840"/>
    </source>
</evidence>
<protein>
    <submittedName>
        <fullName evidence="2">Uncharacterized protein</fullName>
    </submittedName>
</protein>
<comment type="caution">
    <text evidence="2">The sequence shown here is derived from an EMBL/GenBank/DDBJ whole genome shotgun (WGS) entry which is preliminary data.</text>
</comment>
<reference evidence="2 3" key="1">
    <citation type="journal article" date="2023" name="Plants (Basel)">
        <title>Bridging the Gap: Combining Genomics and Transcriptomics Approaches to Understand Stylosanthes scabra, an Orphan Legume from the Brazilian Caatinga.</title>
        <authorList>
            <person name="Ferreira-Neto J.R.C."/>
            <person name="da Silva M.D."/>
            <person name="Binneck E."/>
            <person name="de Melo N.F."/>
            <person name="da Silva R.H."/>
            <person name="de Melo A.L.T.M."/>
            <person name="Pandolfi V."/>
            <person name="Bustamante F.O."/>
            <person name="Brasileiro-Vidal A.C."/>
            <person name="Benko-Iseppon A.M."/>
        </authorList>
    </citation>
    <scope>NUCLEOTIDE SEQUENCE [LARGE SCALE GENOMIC DNA]</scope>
    <source>
        <tissue evidence="2">Leaves</tissue>
    </source>
</reference>
<proteinExistence type="predicted"/>
<sequence length="112" mass="12040">MNNTICGRIGQSRHSTIRVIEDLQHWKGSSSPRTERNDSGGEPRTGERRLRSGRLAGTPKAGFGASDDTAPADDGVGLGLWVDGDGWLGLRRAGAVASVCVFFVRSENRESE</sequence>
<dbReference type="EMBL" id="JASCZI010151122">
    <property type="protein sequence ID" value="MED6169778.1"/>
    <property type="molecule type" value="Genomic_DNA"/>
</dbReference>
<dbReference type="Proteomes" id="UP001341840">
    <property type="component" value="Unassembled WGS sequence"/>
</dbReference>
<evidence type="ECO:0000256" key="1">
    <source>
        <dbReference type="SAM" id="MobiDB-lite"/>
    </source>
</evidence>
<keyword evidence="3" id="KW-1185">Reference proteome</keyword>
<gene>
    <name evidence="2" type="ORF">PIB30_024435</name>
</gene>
<feature type="region of interest" description="Disordered" evidence="1">
    <location>
        <begin position="23"/>
        <end position="69"/>
    </location>
</feature>
<accession>A0ABU6VC15</accession>
<feature type="compositionally biased region" description="Basic and acidic residues" evidence="1">
    <location>
        <begin position="33"/>
        <end position="50"/>
    </location>
</feature>
<organism evidence="2 3">
    <name type="scientific">Stylosanthes scabra</name>
    <dbReference type="NCBI Taxonomy" id="79078"/>
    <lineage>
        <taxon>Eukaryota</taxon>
        <taxon>Viridiplantae</taxon>
        <taxon>Streptophyta</taxon>
        <taxon>Embryophyta</taxon>
        <taxon>Tracheophyta</taxon>
        <taxon>Spermatophyta</taxon>
        <taxon>Magnoliopsida</taxon>
        <taxon>eudicotyledons</taxon>
        <taxon>Gunneridae</taxon>
        <taxon>Pentapetalae</taxon>
        <taxon>rosids</taxon>
        <taxon>fabids</taxon>
        <taxon>Fabales</taxon>
        <taxon>Fabaceae</taxon>
        <taxon>Papilionoideae</taxon>
        <taxon>50 kb inversion clade</taxon>
        <taxon>dalbergioids sensu lato</taxon>
        <taxon>Dalbergieae</taxon>
        <taxon>Pterocarpus clade</taxon>
        <taxon>Stylosanthes</taxon>
    </lineage>
</organism>
<evidence type="ECO:0000313" key="2">
    <source>
        <dbReference type="EMBL" id="MED6169778.1"/>
    </source>
</evidence>
<name>A0ABU6VC15_9FABA</name>